<evidence type="ECO:0000256" key="1">
    <source>
        <dbReference type="SAM" id="Coils"/>
    </source>
</evidence>
<feature type="transmembrane region" description="Helical" evidence="2">
    <location>
        <begin position="86"/>
        <end position="106"/>
    </location>
</feature>
<sequence length="263" mass="28646">MTPQELITSGILELYVCGALADEEHKNITAAINTNAEVKREVENIEQSLMELSKNTAPMISNNVWARVLATIRPVRNLQTNRSTNWPAITGWAAAIICLGGIFWMLNQNGDLKENILLTEEENTVLKEKINEASKTVLAHENVLEILRSKDFNTIVLPGNQAVAPQAFSKVLYNKTDAVAYIDVKGLPKAPEGKVYQVWSLVLDPLTPTSIGLIDVTSIAGEDLYKFNTIPAISQAFGITLEPAGGSESPTLSQLYTLGTVAP</sequence>
<reference evidence="4 5" key="1">
    <citation type="submission" date="2019-08" db="EMBL/GenBank/DDBJ databases">
        <title>Draft genome sequence of Ulvibacter marinus type strain NBRC 109484.</title>
        <authorList>
            <person name="Kawano K."/>
            <person name="Ushijima N."/>
            <person name="Kihara M."/>
            <person name="Itoh H."/>
        </authorList>
    </citation>
    <scope>NUCLEOTIDE SEQUENCE [LARGE SCALE GENOMIC DNA]</scope>
    <source>
        <strain evidence="4 5">NBRC 109484</strain>
    </source>
</reference>
<dbReference type="GO" id="GO:0005886">
    <property type="term" value="C:plasma membrane"/>
    <property type="evidence" value="ECO:0007669"/>
    <property type="project" value="InterPro"/>
</dbReference>
<protein>
    <recommendedName>
        <fullName evidence="3">Anti-sigma K factor RskA C-terminal domain-containing protein</fullName>
    </recommendedName>
</protein>
<accession>A0A5J4INQ3</accession>
<evidence type="ECO:0000313" key="5">
    <source>
        <dbReference type="Proteomes" id="UP000326509"/>
    </source>
</evidence>
<keyword evidence="2" id="KW-0472">Membrane</keyword>
<dbReference type="Proteomes" id="UP000326509">
    <property type="component" value="Unassembled WGS sequence"/>
</dbReference>
<name>A0A5J4INQ3_9FLAO</name>
<gene>
    <name evidence="4" type="ORF">ULMA_12070</name>
</gene>
<evidence type="ECO:0000256" key="2">
    <source>
        <dbReference type="SAM" id="Phobius"/>
    </source>
</evidence>
<keyword evidence="5" id="KW-1185">Reference proteome</keyword>
<feature type="domain" description="Anti-sigma K factor RskA C-terminal" evidence="3">
    <location>
        <begin position="93"/>
        <end position="251"/>
    </location>
</feature>
<keyword evidence="1" id="KW-0175">Coiled coil</keyword>
<dbReference type="OrthoDB" id="1420916at2"/>
<dbReference type="GO" id="GO:0016989">
    <property type="term" value="F:sigma factor antagonist activity"/>
    <property type="evidence" value="ECO:0007669"/>
    <property type="project" value="TreeGrafter"/>
</dbReference>
<dbReference type="GO" id="GO:0006417">
    <property type="term" value="P:regulation of translation"/>
    <property type="evidence" value="ECO:0007669"/>
    <property type="project" value="TreeGrafter"/>
</dbReference>
<keyword evidence="2" id="KW-1133">Transmembrane helix</keyword>
<feature type="coiled-coil region" evidence="1">
    <location>
        <begin position="28"/>
        <end position="55"/>
    </location>
</feature>
<dbReference type="PANTHER" id="PTHR37461:SF1">
    <property type="entry name" value="ANTI-SIGMA-K FACTOR RSKA"/>
    <property type="match status" value="1"/>
</dbReference>
<dbReference type="RefSeq" id="WP_151673176.1">
    <property type="nucleotide sequence ID" value="NZ_BKCG01000002.1"/>
</dbReference>
<evidence type="ECO:0000313" key="4">
    <source>
        <dbReference type="EMBL" id="GER59099.1"/>
    </source>
</evidence>
<keyword evidence="2" id="KW-0812">Transmembrane</keyword>
<dbReference type="InterPro" id="IPR051474">
    <property type="entry name" value="Anti-sigma-K/W_factor"/>
</dbReference>
<comment type="caution">
    <text evidence="4">The sequence shown here is derived from an EMBL/GenBank/DDBJ whole genome shotgun (WGS) entry which is preliminary data.</text>
</comment>
<organism evidence="4 5">
    <name type="scientific">Patiriisocius marinus</name>
    <dbReference type="NCBI Taxonomy" id="1397112"/>
    <lineage>
        <taxon>Bacteria</taxon>
        <taxon>Pseudomonadati</taxon>
        <taxon>Bacteroidota</taxon>
        <taxon>Flavobacteriia</taxon>
        <taxon>Flavobacteriales</taxon>
        <taxon>Flavobacteriaceae</taxon>
        <taxon>Patiriisocius</taxon>
    </lineage>
</organism>
<dbReference type="EMBL" id="BKCG01000002">
    <property type="protein sequence ID" value="GER59099.1"/>
    <property type="molecule type" value="Genomic_DNA"/>
</dbReference>
<evidence type="ECO:0000259" key="3">
    <source>
        <dbReference type="Pfam" id="PF10099"/>
    </source>
</evidence>
<dbReference type="AlphaFoldDB" id="A0A5J4INQ3"/>
<proteinExistence type="predicted"/>
<dbReference type="Pfam" id="PF10099">
    <property type="entry name" value="RskA_C"/>
    <property type="match status" value="1"/>
</dbReference>
<dbReference type="InterPro" id="IPR018764">
    <property type="entry name" value="RskA_C"/>
</dbReference>
<dbReference type="PANTHER" id="PTHR37461">
    <property type="entry name" value="ANTI-SIGMA-K FACTOR RSKA"/>
    <property type="match status" value="1"/>
</dbReference>